<evidence type="ECO:0000256" key="1">
    <source>
        <dbReference type="SAM" id="MobiDB-lite"/>
    </source>
</evidence>
<protein>
    <submittedName>
        <fullName evidence="2">Uncharacterized protein</fullName>
    </submittedName>
</protein>
<feature type="compositionally biased region" description="Basic and acidic residues" evidence="1">
    <location>
        <begin position="166"/>
        <end position="181"/>
    </location>
</feature>
<feature type="compositionally biased region" description="Low complexity" evidence="1">
    <location>
        <begin position="23"/>
        <end position="34"/>
    </location>
</feature>
<reference evidence="2 3" key="1">
    <citation type="submission" date="2023-11" db="EMBL/GenBank/DDBJ databases">
        <title>Draft genome sequence and annotation of the polyextremotolerant black yeast-like fungus Aureobasidium pullulans NRRL 62042.</title>
        <authorList>
            <person name="Dielentheis-Frenken M.R.E."/>
            <person name="Wibberg D."/>
            <person name="Blank L.M."/>
            <person name="Tiso T."/>
        </authorList>
    </citation>
    <scope>NUCLEOTIDE SEQUENCE [LARGE SCALE GENOMIC DNA]</scope>
    <source>
        <strain evidence="2 3">NRRL 62042</strain>
    </source>
</reference>
<feature type="region of interest" description="Disordered" evidence="1">
    <location>
        <begin position="88"/>
        <end position="219"/>
    </location>
</feature>
<accession>A0ABR0TSI6</accession>
<sequence length="219" mass="24078">MRFWKDHPKEIEAGGEFPPPYRPAVAAAAWPPKAQDTTEPEEGSEEENEPKRRGWFKRALGLGETTPPSPGTYLYDAHAEALRKWRVQFDKNPRPRETGRVFDNQGREITGQVDKKGRPIIPKSAVAPPKSDRSIASRCPRAEPITSHRAAAWGAGGPGGGSLPPRRRDPAGEGEHRREADSSGTNRALADAPVFSSDHHHGQPRAREWGRSARPSPSP</sequence>
<dbReference type="EMBL" id="JASGXD010000002">
    <property type="protein sequence ID" value="KAK6007423.1"/>
    <property type="molecule type" value="Genomic_DNA"/>
</dbReference>
<keyword evidence="3" id="KW-1185">Reference proteome</keyword>
<feature type="compositionally biased region" description="Acidic residues" evidence="1">
    <location>
        <begin position="38"/>
        <end position="48"/>
    </location>
</feature>
<feature type="compositionally biased region" description="Basic and acidic residues" evidence="1">
    <location>
        <begin position="88"/>
        <end position="100"/>
    </location>
</feature>
<dbReference type="Proteomes" id="UP001341245">
    <property type="component" value="Unassembled WGS sequence"/>
</dbReference>
<comment type="caution">
    <text evidence="2">The sequence shown here is derived from an EMBL/GenBank/DDBJ whole genome shotgun (WGS) entry which is preliminary data.</text>
</comment>
<evidence type="ECO:0000313" key="3">
    <source>
        <dbReference type="Proteomes" id="UP001341245"/>
    </source>
</evidence>
<organism evidence="2 3">
    <name type="scientific">Aureobasidium pullulans</name>
    <name type="common">Black yeast</name>
    <name type="synonym">Pullularia pullulans</name>
    <dbReference type="NCBI Taxonomy" id="5580"/>
    <lineage>
        <taxon>Eukaryota</taxon>
        <taxon>Fungi</taxon>
        <taxon>Dikarya</taxon>
        <taxon>Ascomycota</taxon>
        <taxon>Pezizomycotina</taxon>
        <taxon>Dothideomycetes</taxon>
        <taxon>Dothideomycetidae</taxon>
        <taxon>Dothideales</taxon>
        <taxon>Saccotheciaceae</taxon>
        <taxon>Aureobasidium</taxon>
    </lineage>
</organism>
<feature type="compositionally biased region" description="Basic and acidic residues" evidence="1">
    <location>
        <begin position="1"/>
        <end position="12"/>
    </location>
</feature>
<feature type="compositionally biased region" description="Basic and acidic residues" evidence="1">
    <location>
        <begin position="197"/>
        <end position="211"/>
    </location>
</feature>
<evidence type="ECO:0000313" key="2">
    <source>
        <dbReference type="EMBL" id="KAK6007423.1"/>
    </source>
</evidence>
<proteinExistence type="predicted"/>
<name>A0ABR0TSI6_AURPU</name>
<feature type="region of interest" description="Disordered" evidence="1">
    <location>
        <begin position="1"/>
        <end position="72"/>
    </location>
</feature>
<gene>
    <name evidence="2" type="ORF">QM012_004237</name>
</gene>